<dbReference type="PANTHER" id="PTHR36511:SF3">
    <property type="entry name" value="ANTITOXIN HIGA-2"/>
    <property type="match status" value="1"/>
</dbReference>
<dbReference type="PANTHER" id="PTHR36511">
    <property type="entry name" value="MERR FAMILY BACTERIAL REGULATORY PROTEIN"/>
    <property type="match status" value="1"/>
</dbReference>
<dbReference type="EMBL" id="AZEB01000032">
    <property type="protein sequence ID" value="KRL20275.1"/>
    <property type="molecule type" value="Genomic_DNA"/>
</dbReference>
<protein>
    <submittedName>
        <fullName evidence="4">Toxin-antitoxin system, antitoxin component, Xre family</fullName>
    </submittedName>
</protein>
<keyword evidence="2" id="KW-0238">DNA-binding</keyword>
<dbReference type="InterPro" id="IPR001387">
    <property type="entry name" value="Cro/C1-type_HTH"/>
</dbReference>
<comment type="caution">
    <text evidence="4">The sequence shown here is derived from an EMBL/GenBank/DDBJ whole genome shotgun (WGS) entry which is preliminary data.</text>
</comment>
<evidence type="ECO:0000256" key="3">
    <source>
        <dbReference type="ARBA" id="ARBA00023163"/>
    </source>
</evidence>
<reference evidence="4 5" key="1">
    <citation type="journal article" date="2015" name="Genome Announc.">
        <title>Expanding the biotechnology potential of lactobacilli through comparative genomics of 213 strains and associated genera.</title>
        <authorList>
            <person name="Sun Z."/>
            <person name="Harris H.M."/>
            <person name="McCann A."/>
            <person name="Guo C."/>
            <person name="Argimon S."/>
            <person name="Zhang W."/>
            <person name="Yang X."/>
            <person name="Jeffery I.B."/>
            <person name="Cooney J.C."/>
            <person name="Kagawa T.F."/>
            <person name="Liu W."/>
            <person name="Song Y."/>
            <person name="Salvetti E."/>
            <person name="Wrobel A."/>
            <person name="Rasinkangas P."/>
            <person name="Parkhill J."/>
            <person name="Rea M.C."/>
            <person name="O'Sullivan O."/>
            <person name="Ritari J."/>
            <person name="Douillard F.P."/>
            <person name="Paul Ross R."/>
            <person name="Yang R."/>
            <person name="Briner A.E."/>
            <person name="Felis G.E."/>
            <person name="de Vos W.M."/>
            <person name="Barrangou R."/>
            <person name="Klaenhammer T.R."/>
            <person name="Caufield P.W."/>
            <person name="Cui Y."/>
            <person name="Zhang H."/>
            <person name="O'Toole P.W."/>
        </authorList>
    </citation>
    <scope>NUCLEOTIDE SEQUENCE [LARGE SCALE GENOMIC DNA]</scope>
    <source>
        <strain evidence="4 5">DSM 19906</strain>
    </source>
</reference>
<evidence type="ECO:0000256" key="2">
    <source>
        <dbReference type="ARBA" id="ARBA00023125"/>
    </source>
</evidence>
<dbReference type="RefSeq" id="WP_008857166.1">
    <property type="nucleotide sequence ID" value="NZ_AZEB01000032.1"/>
</dbReference>
<keyword evidence="5" id="KW-1185">Reference proteome</keyword>
<keyword evidence="3" id="KW-0804">Transcription</keyword>
<dbReference type="CDD" id="cd00093">
    <property type="entry name" value="HTH_XRE"/>
    <property type="match status" value="1"/>
</dbReference>
<name>A0A0R1NU06_9LACO</name>
<dbReference type="InterPro" id="IPR010982">
    <property type="entry name" value="Lambda_DNA-bd_dom_sf"/>
</dbReference>
<dbReference type="Gene3D" id="1.10.260.40">
    <property type="entry name" value="lambda repressor-like DNA-binding domains"/>
    <property type="match status" value="1"/>
</dbReference>
<evidence type="ECO:0000313" key="4">
    <source>
        <dbReference type="EMBL" id="KRL20275.1"/>
    </source>
</evidence>
<dbReference type="SUPFAM" id="SSF47413">
    <property type="entry name" value="lambda repressor-like DNA-binding domains"/>
    <property type="match status" value="1"/>
</dbReference>
<accession>A0A0R1NU06</accession>
<evidence type="ECO:0000256" key="1">
    <source>
        <dbReference type="ARBA" id="ARBA00023015"/>
    </source>
</evidence>
<proteinExistence type="predicted"/>
<gene>
    <name evidence="4" type="ORF">FC98_GL001779</name>
</gene>
<organism evidence="4 5">
    <name type="scientific">Lentilactobacillus kisonensis DSM 19906 = JCM 15041</name>
    <dbReference type="NCBI Taxonomy" id="1423766"/>
    <lineage>
        <taxon>Bacteria</taxon>
        <taxon>Bacillati</taxon>
        <taxon>Bacillota</taxon>
        <taxon>Bacilli</taxon>
        <taxon>Lactobacillales</taxon>
        <taxon>Lactobacillaceae</taxon>
        <taxon>Lentilactobacillus</taxon>
    </lineage>
</organism>
<dbReference type="InterPro" id="IPR052359">
    <property type="entry name" value="HTH-type_reg/antitoxin"/>
</dbReference>
<dbReference type="Proteomes" id="UP000051439">
    <property type="component" value="Unassembled WGS sequence"/>
</dbReference>
<dbReference type="PATRIC" id="fig|1423766.4.peg.1841"/>
<keyword evidence="1" id="KW-0805">Transcription regulation</keyword>
<dbReference type="AlphaFoldDB" id="A0A0R1NU06"/>
<sequence>MDHTMIESLNAIKKHINGDNSEVRIDHVIVDDAPEFDADDIKQIRARIPATQRVMAHMLSVSPRTVESWEAGRSKPNGSSRRLLQLIQSDPEIAKKIETM</sequence>
<dbReference type="GO" id="GO:0003677">
    <property type="term" value="F:DNA binding"/>
    <property type="evidence" value="ECO:0007669"/>
    <property type="project" value="UniProtKB-KW"/>
</dbReference>
<evidence type="ECO:0000313" key="5">
    <source>
        <dbReference type="Proteomes" id="UP000051439"/>
    </source>
</evidence>